<proteinExistence type="predicted"/>
<reference evidence="1 2" key="1">
    <citation type="submission" date="2019-11" db="EMBL/GenBank/DDBJ databases">
        <title>Pedobacter sp. HMF7056 Genome sequencing and assembly.</title>
        <authorList>
            <person name="Kang H."/>
            <person name="Kim H."/>
            <person name="Joh K."/>
        </authorList>
    </citation>
    <scope>NUCLEOTIDE SEQUENCE [LARGE SCALE GENOMIC DNA]</scope>
    <source>
        <strain evidence="1 2">HMF7056</strain>
    </source>
</reference>
<protein>
    <submittedName>
        <fullName evidence="1">Uncharacterized protein</fullName>
    </submittedName>
</protein>
<dbReference type="RefSeq" id="WP_160906837.1">
    <property type="nucleotide sequence ID" value="NZ_WVHS01000002.1"/>
</dbReference>
<dbReference type="EMBL" id="WVHS01000002">
    <property type="protein sequence ID" value="MXV15868.1"/>
    <property type="molecule type" value="Genomic_DNA"/>
</dbReference>
<sequence>MLKEGVDFYYENGFMVFTEQYHLKRGSCCKSGCRHCPWKYTRPKNTDGGQTK</sequence>
<evidence type="ECO:0000313" key="2">
    <source>
        <dbReference type="Proteomes" id="UP000451233"/>
    </source>
</evidence>
<accession>A0A7K1XYG2</accession>
<keyword evidence="2" id="KW-1185">Reference proteome</keyword>
<dbReference type="AlphaFoldDB" id="A0A7K1XYG2"/>
<dbReference type="Proteomes" id="UP000451233">
    <property type="component" value="Unassembled WGS sequence"/>
</dbReference>
<name>A0A7K1XYG2_9SPHI</name>
<organism evidence="1 2">
    <name type="scientific">Hufsiella ginkgonis</name>
    <dbReference type="NCBI Taxonomy" id="2695274"/>
    <lineage>
        <taxon>Bacteria</taxon>
        <taxon>Pseudomonadati</taxon>
        <taxon>Bacteroidota</taxon>
        <taxon>Sphingobacteriia</taxon>
        <taxon>Sphingobacteriales</taxon>
        <taxon>Sphingobacteriaceae</taxon>
        <taxon>Hufsiella</taxon>
    </lineage>
</organism>
<comment type="caution">
    <text evidence="1">The sequence shown here is derived from an EMBL/GenBank/DDBJ whole genome shotgun (WGS) entry which is preliminary data.</text>
</comment>
<gene>
    <name evidence="1" type="ORF">GS398_11175</name>
</gene>
<dbReference type="Pfam" id="PF17653">
    <property type="entry name" value="DUF5522"/>
    <property type="match status" value="1"/>
</dbReference>
<dbReference type="InterPro" id="IPR040807">
    <property type="entry name" value="DUF5522"/>
</dbReference>
<evidence type="ECO:0000313" key="1">
    <source>
        <dbReference type="EMBL" id="MXV15868.1"/>
    </source>
</evidence>